<proteinExistence type="predicted"/>
<comment type="caution">
    <text evidence="1">The sequence shown here is derived from an EMBL/GenBank/DDBJ whole genome shotgun (WGS) entry which is preliminary data.</text>
</comment>
<dbReference type="Proteomes" id="UP000260649">
    <property type="component" value="Unassembled WGS sequence"/>
</dbReference>
<dbReference type="GeneID" id="97994391"/>
<reference evidence="1 2" key="1">
    <citation type="submission" date="2018-07" db="EMBL/GenBank/DDBJ databases">
        <title>GABA Modulating Bacteria of the Human Gut Microbiota.</title>
        <authorList>
            <person name="Strandwitz P."/>
            <person name="Kim K.H."/>
            <person name="Terekhova D."/>
            <person name="Liu J.K."/>
            <person name="Sharma A."/>
            <person name="Levering J."/>
            <person name="Mcdonald D."/>
            <person name="Dietrich D."/>
            <person name="Ramadhar T.R."/>
            <person name="Lekbua A."/>
            <person name="Mroue N."/>
            <person name="Liston C."/>
            <person name="Stewart E.J."/>
            <person name="Dubin M.J."/>
            <person name="Zengler K."/>
            <person name="Knight R."/>
            <person name="Gilbert J.A."/>
            <person name="Clardy J."/>
            <person name="Lewis K."/>
        </authorList>
    </citation>
    <scope>NUCLEOTIDE SEQUENCE [LARGE SCALE GENOMIC DNA]</scope>
    <source>
        <strain evidence="1 2">KLE1738</strain>
    </source>
</reference>
<evidence type="ECO:0000313" key="2">
    <source>
        <dbReference type="Proteomes" id="UP000260649"/>
    </source>
</evidence>
<sequence>MLFVKKIEPSCSYCQRGKAVTPDTVLCKKKGVIPLAGACSAFRYDPLKRVPPRPVTPDFCHLDGKDFTL</sequence>
<dbReference type="OrthoDB" id="1919300at2"/>
<accession>A0A3E2B783</accession>
<dbReference type="RefSeq" id="WP_021919633.1">
    <property type="nucleotide sequence ID" value="NZ_CAKXRM010000001.1"/>
</dbReference>
<dbReference type="EMBL" id="QQRQ01000001">
    <property type="protein sequence ID" value="RFT07811.1"/>
    <property type="molecule type" value="Genomic_DNA"/>
</dbReference>
<organism evidence="1 2">
    <name type="scientific">Evtepia gabavorous</name>
    <dbReference type="NCBI Taxonomy" id="2211183"/>
    <lineage>
        <taxon>Bacteria</taxon>
        <taxon>Bacillati</taxon>
        <taxon>Bacillota</taxon>
        <taxon>Clostridia</taxon>
        <taxon>Eubacteriales</taxon>
        <taxon>Evtepia</taxon>
    </lineage>
</organism>
<protein>
    <submittedName>
        <fullName evidence="1">Uncharacterized protein</fullName>
    </submittedName>
</protein>
<dbReference type="AlphaFoldDB" id="A0A3E2B783"/>
<keyword evidence="2" id="KW-1185">Reference proteome</keyword>
<name>A0A3E2B783_9FIRM</name>
<gene>
    <name evidence="1" type="ORF">DV520_01405</name>
</gene>
<evidence type="ECO:0000313" key="1">
    <source>
        <dbReference type="EMBL" id="RFT07811.1"/>
    </source>
</evidence>